<proteinExistence type="inferred from homology"/>
<dbReference type="Pfam" id="PF07558">
    <property type="entry name" value="Shugoshin_N"/>
    <property type="match status" value="1"/>
</dbReference>
<keyword evidence="13" id="KW-1185">Reference proteome</keyword>
<accession>Q6BV15</accession>
<evidence type="ECO:0000259" key="11">
    <source>
        <dbReference type="Pfam" id="PF07558"/>
    </source>
</evidence>
<dbReference type="HOGENOM" id="CLU_473283_0_0_1"/>
<evidence type="ECO:0000256" key="5">
    <source>
        <dbReference type="ARBA" id="ARBA00022829"/>
    </source>
</evidence>
<protein>
    <submittedName>
        <fullName evidence="12">DEHA2C06116p</fullName>
    </submittedName>
</protein>
<dbReference type="Pfam" id="PF07557">
    <property type="entry name" value="Shugoshin_C"/>
    <property type="match status" value="1"/>
</dbReference>
<feature type="compositionally biased region" description="Basic and acidic residues" evidence="9">
    <location>
        <begin position="493"/>
        <end position="502"/>
    </location>
</feature>
<feature type="compositionally biased region" description="Basic and acidic residues" evidence="9">
    <location>
        <begin position="447"/>
        <end position="456"/>
    </location>
</feature>
<keyword evidence="4" id="KW-0132">Cell division</keyword>
<comment type="subcellular location">
    <subcellularLocation>
        <location evidence="1">Chromosome</location>
        <location evidence="1">Centromere</location>
    </subcellularLocation>
</comment>
<evidence type="ECO:0000313" key="12">
    <source>
        <dbReference type="EMBL" id="CAG86010.2"/>
    </source>
</evidence>
<feature type="compositionally biased region" description="Polar residues" evidence="9">
    <location>
        <begin position="1"/>
        <end position="11"/>
    </location>
</feature>
<dbReference type="InterPro" id="IPR011516">
    <property type="entry name" value="Shugoshin_N"/>
</dbReference>
<feature type="region of interest" description="Disordered" evidence="9">
    <location>
        <begin position="335"/>
        <end position="502"/>
    </location>
</feature>
<dbReference type="InParanoid" id="Q6BV15"/>
<feature type="domain" description="Shugoshin C-terminal" evidence="10">
    <location>
        <begin position="404"/>
        <end position="425"/>
    </location>
</feature>
<dbReference type="RefSeq" id="XP_457954.2">
    <property type="nucleotide sequence ID" value="XM_457954.1"/>
</dbReference>
<feature type="compositionally biased region" description="Basic and acidic residues" evidence="9">
    <location>
        <begin position="354"/>
        <end position="373"/>
    </location>
</feature>
<evidence type="ECO:0000256" key="6">
    <source>
        <dbReference type="ARBA" id="ARBA00023054"/>
    </source>
</evidence>
<name>Q6BV15_DEBHA</name>
<dbReference type="OrthoDB" id="4026808at2759"/>
<feature type="compositionally biased region" description="Acidic residues" evidence="9">
    <location>
        <begin position="374"/>
        <end position="396"/>
    </location>
</feature>
<keyword evidence="5" id="KW-0159">Chromosome partition</keyword>
<reference evidence="12 13" key="1">
    <citation type="journal article" date="2004" name="Nature">
        <title>Genome evolution in yeasts.</title>
        <authorList>
            <consortium name="Genolevures"/>
            <person name="Dujon B."/>
            <person name="Sherman D."/>
            <person name="Fischer G."/>
            <person name="Durrens P."/>
            <person name="Casaregola S."/>
            <person name="Lafontaine I."/>
            <person name="de Montigny J."/>
            <person name="Marck C."/>
            <person name="Neuveglise C."/>
            <person name="Talla E."/>
            <person name="Goffard N."/>
            <person name="Frangeul L."/>
            <person name="Aigle M."/>
            <person name="Anthouard V."/>
            <person name="Babour A."/>
            <person name="Barbe V."/>
            <person name="Barnay S."/>
            <person name="Blanchin S."/>
            <person name="Beckerich J.M."/>
            <person name="Beyne E."/>
            <person name="Bleykasten C."/>
            <person name="Boisrame A."/>
            <person name="Boyer J."/>
            <person name="Cattolico L."/>
            <person name="Confanioleri F."/>
            <person name="de Daruvar A."/>
            <person name="Despons L."/>
            <person name="Fabre E."/>
            <person name="Fairhead C."/>
            <person name="Ferry-Dumazet H."/>
            <person name="Groppi A."/>
            <person name="Hantraye F."/>
            <person name="Hennequin C."/>
            <person name="Jauniaux N."/>
            <person name="Joyet P."/>
            <person name="Kachouri R."/>
            <person name="Kerrest A."/>
            <person name="Koszul R."/>
            <person name="Lemaire M."/>
            <person name="Lesur I."/>
            <person name="Ma L."/>
            <person name="Muller H."/>
            <person name="Nicaud J.M."/>
            <person name="Nikolski M."/>
            <person name="Oztas S."/>
            <person name="Ozier-Kalogeropoulos O."/>
            <person name="Pellenz S."/>
            <person name="Potier S."/>
            <person name="Richard G.F."/>
            <person name="Straub M.L."/>
            <person name="Suleau A."/>
            <person name="Swennene D."/>
            <person name="Tekaia F."/>
            <person name="Wesolowski-Louvel M."/>
            <person name="Westhof E."/>
            <person name="Wirth B."/>
            <person name="Zeniou-Meyer M."/>
            <person name="Zivanovic I."/>
            <person name="Bolotin-Fukuhara M."/>
            <person name="Thierry A."/>
            <person name="Bouchier C."/>
            <person name="Caudron B."/>
            <person name="Scarpelli C."/>
            <person name="Gaillardin C."/>
            <person name="Weissenbach J."/>
            <person name="Wincker P."/>
            <person name="Souciet J.L."/>
        </authorList>
    </citation>
    <scope>NUCLEOTIDE SEQUENCE [LARGE SCALE GENOMIC DNA]</scope>
    <source>
        <strain evidence="13">ATCC 36239 / CBS 767 / BCRC 21394 / JCM 1990 / NBRC 0083 / IGC 2968</strain>
    </source>
</reference>
<dbReference type="GO" id="GO:0000779">
    <property type="term" value="C:condensed chromosome, centromeric region"/>
    <property type="evidence" value="ECO:0007669"/>
    <property type="project" value="UniProtKB-ARBA"/>
</dbReference>
<evidence type="ECO:0000256" key="2">
    <source>
        <dbReference type="ARBA" id="ARBA00010845"/>
    </source>
</evidence>
<dbReference type="eggNOG" id="ENOG502QSMK">
    <property type="taxonomic scope" value="Eukaryota"/>
</dbReference>
<feature type="region of interest" description="Disordered" evidence="9">
    <location>
        <begin position="532"/>
        <end position="563"/>
    </location>
</feature>
<organism evidence="12 13">
    <name type="scientific">Debaryomyces hansenii (strain ATCC 36239 / CBS 767 / BCRC 21394 / JCM 1990 / NBRC 0083 / IGC 2968)</name>
    <name type="common">Yeast</name>
    <name type="synonym">Torulaspora hansenii</name>
    <dbReference type="NCBI Taxonomy" id="284592"/>
    <lineage>
        <taxon>Eukaryota</taxon>
        <taxon>Fungi</taxon>
        <taxon>Dikarya</taxon>
        <taxon>Ascomycota</taxon>
        <taxon>Saccharomycotina</taxon>
        <taxon>Pichiomycetes</taxon>
        <taxon>Debaryomycetaceae</taxon>
        <taxon>Debaryomyces</taxon>
    </lineage>
</organism>
<dbReference type="STRING" id="284592.Q6BV15"/>
<dbReference type="GeneID" id="2900002"/>
<keyword evidence="6" id="KW-0175">Coiled coil</keyword>
<feature type="compositionally biased region" description="Basic and acidic residues" evidence="9">
    <location>
        <begin position="21"/>
        <end position="32"/>
    </location>
</feature>
<evidence type="ECO:0000256" key="9">
    <source>
        <dbReference type="SAM" id="MobiDB-lite"/>
    </source>
</evidence>
<dbReference type="OMA" id="DCLGQSE"/>
<keyword evidence="8" id="KW-0137">Centromere</keyword>
<dbReference type="Proteomes" id="UP000000599">
    <property type="component" value="Chromosome C"/>
</dbReference>
<dbReference type="VEuPathDB" id="FungiDB:DEHA2C06116g"/>
<dbReference type="InterPro" id="IPR011515">
    <property type="entry name" value="Shugoshin_C"/>
</dbReference>
<gene>
    <name evidence="12" type="ordered locus">DEHA2C06116g</name>
</gene>
<dbReference type="AlphaFoldDB" id="Q6BV15"/>
<feature type="region of interest" description="Disordered" evidence="9">
    <location>
        <begin position="1"/>
        <end position="57"/>
    </location>
</feature>
<evidence type="ECO:0000313" key="13">
    <source>
        <dbReference type="Proteomes" id="UP000000599"/>
    </source>
</evidence>
<evidence type="ECO:0000259" key="10">
    <source>
        <dbReference type="Pfam" id="PF07557"/>
    </source>
</evidence>
<comment type="similarity">
    <text evidence="2">Belongs to the shugoshin family.</text>
</comment>
<dbReference type="GO" id="GO:0045132">
    <property type="term" value="P:meiotic chromosome segregation"/>
    <property type="evidence" value="ECO:0007669"/>
    <property type="project" value="InterPro"/>
</dbReference>
<dbReference type="GO" id="GO:0005634">
    <property type="term" value="C:nucleus"/>
    <property type="evidence" value="ECO:0007669"/>
    <property type="project" value="InterPro"/>
</dbReference>
<keyword evidence="3" id="KW-0158">Chromosome</keyword>
<evidence type="ECO:0000256" key="8">
    <source>
        <dbReference type="ARBA" id="ARBA00023328"/>
    </source>
</evidence>
<sequence length="576" mass="66117">MARPSVSSQSLVDLASSKIQSKKETKGYDEHNPAASSFSDHEITQEPINNKGLKNKQEQHKNIELIRKKYTLQNKSLAKNNSLMMLRISEMEAKVSDLINENMLLRKRRTYKDTELKKQLESKLVNLETGLMHKFSEIFEMLKGVRMNEGIPENPRLDVFKNFVDEAPSATSTPIEEVAEIGNSPFLFNTRPLAQPLKDDSFTLPKSHLYLHTADKGSRQPTVTERDSIEERESNSVEMREEDKIDPVKDSSVSNVLLEGSENTSPMHNIKVHELKKAGKQDTEVIEFPQKLPQKLSTANRKIQSKESRMFDVYNDKDKNNDGIDILSNKKNSRRTKITGKAAQKQSVIAQDDPPIKEEVPQEVRQEDALKEDTQEDAQEEVQEEDQEEDQEEGQEEGQGGSRRPSRSRKPVSYKWPSLSKKMRRQSEKFVDAVIVPDEEEPSADSYIKEESQSHNERKRTKGNDNTENNSSKRSKRQPLGNVTLANNNKTNSRKENADSKVKALNTNVVQDLNNETDKVVQSKMEIQIERDEKNDPSIFDFDDVYKPPKTYKKRKQGSTKVEKRTYENRRHSMLI</sequence>
<dbReference type="KEGG" id="dha:DEHA2C06116g"/>
<feature type="region of interest" description="Disordered" evidence="9">
    <location>
        <begin position="213"/>
        <end position="247"/>
    </location>
</feature>
<feature type="domain" description="Shugoshin N-terminal coiled-coil" evidence="11">
    <location>
        <begin position="66"/>
        <end position="108"/>
    </location>
</feature>
<evidence type="ECO:0000256" key="4">
    <source>
        <dbReference type="ARBA" id="ARBA00022618"/>
    </source>
</evidence>
<dbReference type="GO" id="GO:0051301">
    <property type="term" value="P:cell division"/>
    <property type="evidence" value="ECO:0007669"/>
    <property type="project" value="UniProtKB-KW"/>
</dbReference>
<dbReference type="EMBL" id="CR382135">
    <property type="protein sequence ID" value="CAG86010.2"/>
    <property type="molecule type" value="Genomic_DNA"/>
</dbReference>
<evidence type="ECO:0000256" key="7">
    <source>
        <dbReference type="ARBA" id="ARBA00023306"/>
    </source>
</evidence>
<evidence type="ECO:0000256" key="3">
    <source>
        <dbReference type="ARBA" id="ARBA00022454"/>
    </source>
</evidence>
<evidence type="ECO:0000256" key="1">
    <source>
        <dbReference type="ARBA" id="ARBA00004584"/>
    </source>
</evidence>
<keyword evidence="7" id="KW-0131">Cell cycle</keyword>